<feature type="transmembrane region" description="Helical" evidence="1">
    <location>
        <begin position="21"/>
        <end position="46"/>
    </location>
</feature>
<reference evidence="3" key="1">
    <citation type="submission" date="2016-11" db="UniProtKB">
        <authorList>
            <consortium name="WormBaseParasite"/>
        </authorList>
    </citation>
    <scope>IDENTIFICATION</scope>
</reference>
<organism evidence="2 3">
    <name type="scientific">Steinernema glaseri</name>
    <dbReference type="NCBI Taxonomy" id="37863"/>
    <lineage>
        <taxon>Eukaryota</taxon>
        <taxon>Metazoa</taxon>
        <taxon>Ecdysozoa</taxon>
        <taxon>Nematoda</taxon>
        <taxon>Chromadorea</taxon>
        <taxon>Rhabditida</taxon>
        <taxon>Tylenchina</taxon>
        <taxon>Panagrolaimomorpha</taxon>
        <taxon>Strongyloidoidea</taxon>
        <taxon>Steinernematidae</taxon>
        <taxon>Steinernema</taxon>
    </lineage>
</organism>
<dbReference type="WBParaSite" id="L893_g4706.t1">
    <property type="protein sequence ID" value="L893_g4706.t1"/>
    <property type="gene ID" value="L893_g4706"/>
</dbReference>
<protein>
    <submittedName>
        <fullName evidence="3">G protein-coupled receptor</fullName>
    </submittedName>
</protein>
<proteinExistence type="predicted"/>
<evidence type="ECO:0000313" key="2">
    <source>
        <dbReference type="Proteomes" id="UP000095287"/>
    </source>
</evidence>
<feature type="transmembrane region" description="Helical" evidence="1">
    <location>
        <begin position="66"/>
        <end position="86"/>
    </location>
</feature>
<sequence>MHQSRVGNERSYHLKAQLLAILFYITPPNIFILPSSGCTDLFSAFMPLYTPVYYQLCYAKVYHYEAFLSGRLIVASLTILVAFVDYRNALLMIFRRKKVNPMTALLVSIKVPSSSKADAHWFTQSLAMQTIP</sequence>
<keyword evidence="1" id="KW-0472">Membrane</keyword>
<dbReference type="Proteomes" id="UP000095287">
    <property type="component" value="Unplaced"/>
</dbReference>
<evidence type="ECO:0000313" key="3">
    <source>
        <dbReference type="WBParaSite" id="L893_g4706.t1"/>
    </source>
</evidence>
<accession>A0A1I8AE68</accession>
<keyword evidence="2" id="KW-1185">Reference proteome</keyword>
<keyword evidence="1" id="KW-0812">Transmembrane</keyword>
<keyword evidence="1" id="KW-1133">Transmembrane helix</keyword>
<dbReference type="AlphaFoldDB" id="A0A1I8AE68"/>
<name>A0A1I8AE68_9BILA</name>
<evidence type="ECO:0000256" key="1">
    <source>
        <dbReference type="SAM" id="Phobius"/>
    </source>
</evidence>